<evidence type="ECO:0000256" key="2">
    <source>
        <dbReference type="ARBA" id="ARBA00023008"/>
    </source>
</evidence>
<dbReference type="Pfam" id="PF00394">
    <property type="entry name" value="Cu-oxidase"/>
    <property type="match status" value="1"/>
</dbReference>
<feature type="chain" id="PRO_5046538941" evidence="3">
    <location>
        <begin position="19"/>
        <end position="485"/>
    </location>
</feature>
<gene>
    <name evidence="7" type="ORF">PT974_01662</name>
</gene>
<reference evidence="7 8" key="1">
    <citation type="submission" date="2024-01" db="EMBL/GenBank/DDBJ databases">
        <title>Complete genome of Cladobotryum mycophilum ATHUM6906.</title>
        <authorList>
            <person name="Christinaki A.C."/>
            <person name="Myridakis A.I."/>
            <person name="Kouvelis V.N."/>
        </authorList>
    </citation>
    <scope>NUCLEOTIDE SEQUENCE [LARGE SCALE GENOMIC DNA]</scope>
    <source>
        <strain evidence="7 8">ATHUM6906</strain>
    </source>
</reference>
<evidence type="ECO:0000313" key="8">
    <source>
        <dbReference type="Proteomes" id="UP001338125"/>
    </source>
</evidence>
<name>A0ABR0T4C7_9HYPO</name>
<evidence type="ECO:0000259" key="6">
    <source>
        <dbReference type="Pfam" id="PF07732"/>
    </source>
</evidence>
<comment type="similarity">
    <text evidence="1">Belongs to the multicopper oxidase family.</text>
</comment>
<evidence type="ECO:0000256" key="3">
    <source>
        <dbReference type="SAM" id="SignalP"/>
    </source>
</evidence>
<sequence length="485" mass="53830">MLFSHISLAFLWYSAAFAEPSSGQSTGNLLSNDIKRGYCENSPSNRSCWGYYDTSTNYYTQIPDTGRTVEYWLEITNTTAAPDGVERMVLAVNGSVPGPTISANWGDTVKIHVRNGLQNNGSAIHWHGIHQNYTNQMDGVPSITQCPIAPGESYTYVWRAAQYGTGWYHSHIGLQAWEGVFGGVVIHGPATGNYDKDLGVLFLNDWSHQTADELYTYAMTQGAPTMDTGLINGTNVYNNGGSRFQTEFEAGKTYLIRLINGAIDSHFKFSIDHHTVTIIGMDYVPIFPFTTNYVSIGMGQRYDILVTANQPAANYWMRAIPQKTCSDNENANNIKGMVRYGPSSANPTSSPHLMPDDCDDMPMSDLVPYLTFKVGGQSSDELLPVAITMSDKVFKWTIKGSSMRAEWSDPTLLQIYNNETTWMTSENVVELGNGNVWAYFVIQNTNIIPHPIHLHGHDFYLLAQETGVFNSAFSRLSTTNPLDAM</sequence>
<feature type="signal peptide" evidence="3">
    <location>
        <begin position="1"/>
        <end position="18"/>
    </location>
</feature>
<organism evidence="7 8">
    <name type="scientific">Cladobotryum mycophilum</name>
    <dbReference type="NCBI Taxonomy" id="491253"/>
    <lineage>
        <taxon>Eukaryota</taxon>
        <taxon>Fungi</taxon>
        <taxon>Dikarya</taxon>
        <taxon>Ascomycota</taxon>
        <taxon>Pezizomycotina</taxon>
        <taxon>Sordariomycetes</taxon>
        <taxon>Hypocreomycetidae</taxon>
        <taxon>Hypocreales</taxon>
        <taxon>Hypocreaceae</taxon>
        <taxon>Cladobotryum</taxon>
    </lineage>
</organism>
<dbReference type="PANTHER" id="PTHR11709:SF502">
    <property type="entry name" value="MULTICOPPER OXIDASE"/>
    <property type="match status" value="1"/>
</dbReference>
<keyword evidence="3" id="KW-0732">Signal</keyword>
<dbReference type="Pfam" id="PF07732">
    <property type="entry name" value="Cu-oxidase_3"/>
    <property type="match status" value="1"/>
</dbReference>
<comment type="caution">
    <text evidence="7">The sequence shown here is derived from an EMBL/GenBank/DDBJ whole genome shotgun (WGS) entry which is preliminary data.</text>
</comment>
<dbReference type="CDD" id="cd13854">
    <property type="entry name" value="CuRO_1_MaLCC_like"/>
    <property type="match status" value="1"/>
</dbReference>
<dbReference type="CDD" id="cd13880">
    <property type="entry name" value="CuRO_2_MaLCC_like"/>
    <property type="match status" value="1"/>
</dbReference>
<feature type="domain" description="Plastocyanin-like" evidence="5">
    <location>
        <begin position="407"/>
        <end position="468"/>
    </location>
</feature>
<evidence type="ECO:0000256" key="1">
    <source>
        <dbReference type="ARBA" id="ARBA00010609"/>
    </source>
</evidence>
<dbReference type="SUPFAM" id="SSF49503">
    <property type="entry name" value="Cupredoxins"/>
    <property type="match status" value="3"/>
</dbReference>
<dbReference type="EMBL" id="JAVFKD010000001">
    <property type="protein sequence ID" value="KAK5999269.1"/>
    <property type="molecule type" value="Genomic_DNA"/>
</dbReference>
<dbReference type="Proteomes" id="UP001338125">
    <property type="component" value="Unassembled WGS sequence"/>
</dbReference>
<evidence type="ECO:0000259" key="4">
    <source>
        <dbReference type="Pfam" id="PF00394"/>
    </source>
</evidence>
<keyword evidence="2" id="KW-0186">Copper</keyword>
<keyword evidence="8" id="KW-1185">Reference proteome</keyword>
<dbReference type="InterPro" id="IPR001117">
    <property type="entry name" value="Cu-oxidase_2nd"/>
</dbReference>
<evidence type="ECO:0000313" key="7">
    <source>
        <dbReference type="EMBL" id="KAK5999269.1"/>
    </source>
</evidence>
<dbReference type="Gene3D" id="2.60.40.420">
    <property type="entry name" value="Cupredoxins - blue copper proteins"/>
    <property type="match status" value="3"/>
</dbReference>
<proteinExistence type="inferred from homology"/>
<feature type="domain" description="Plastocyanin-like" evidence="4">
    <location>
        <begin position="200"/>
        <end position="334"/>
    </location>
</feature>
<feature type="domain" description="Plastocyanin-like" evidence="6">
    <location>
        <begin position="75"/>
        <end position="189"/>
    </location>
</feature>
<dbReference type="Pfam" id="PF07731">
    <property type="entry name" value="Cu-oxidase_2"/>
    <property type="match status" value="1"/>
</dbReference>
<dbReference type="InterPro" id="IPR008972">
    <property type="entry name" value="Cupredoxin"/>
</dbReference>
<evidence type="ECO:0000259" key="5">
    <source>
        <dbReference type="Pfam" id="PF07731"/>
    </source>
</evidence>
<dbReference type="PANTHER" id="PTHR11709">
    <property type="entry name" value="MULTI-COPPER OXIDASE"/>
    <property type="match status" value="1"/>
</dbReference>
<accession>A0ABR0T4C7</accession>
<dbReference type="InterPro" id="IPR011707">
    <property type="entry name" value="Cu-oxidase-like_N"/>
</dbReference>
<dbReference type="InterPro" id="IPR011706">
    <property type="entry name" value="Cu-oxidase_C"/>
</dbReference>
<protein>
    <submittedName>
        <fullName evidence="7">Laccase-2</fullName>
    </submittedName>
</protein>
<dbReference type="InterPro" id="IPR045087">
    <property type="entry name" value="Cu-oxidase_fam"/>
</dbReference>